<accession>A0A1B7I672</accession>
<dbReference type="SUPFAM" id="SSF56349">
    <property type="entry name" value="DNA breaking-rejoining enzymes"/>
    <property type="match status" value="1"/>
</dbReference>
<dbReference type="Pfam" id="PF00589">
    <property type="entry name" value="Phage_integrase"/>
    <property type="match status" value="1"/>
</dbReference>
<dbReference type="CDD" id="cd00801">
    <property type="entry name" value="INT_P4_C"/>
    <property type="match status" value="1"/>
</dbReference>
<feature type="domain" description="Tyr recombinase" evidence="5">
    <location>
        <begin position="199"/>
        <end position="379"/>
    </location>
</feature>
<evidence type="ECO:0000313" key="7">
    <source>
        <dbReference type="Proteomes" id="UP000078504"/>
    </source>
</evidence>
<dbReference type="GO" id="GO:0006310">
    <property type="term" value="P:DNA recombination"/>
    <property type="evidence" value="ECO:0007669"/>
    <property type="project" value="UniProtKB-KW"/>
</dbReference>
<proteinExistence type="inferred from homology"/>
<dbReference type="InterPro" id="IPR010998">
    <property type="entry name" value="Integrase_recombinase_N"/>
</dbReference>
<dbReference type="InterPro" id="IPR038488">
    <property type="entry name" value="Integrase_DNA-bd_sf"/>
</dbReference>
<reference evidence="6 7" key="1">
    <citation type="submission" date="2016-04" db="EMBL/GenBank/DDBJ databases">
        <title>ATOL: Assembling a taxonomically balanced genome-scale reconstruction of the evolutionary history of the Enterobacteriaceae.</title>
        <authorList>
            <person name="Plunkett G.III."/>
            <person name="Neeno-Eckwall E.C."/>
            <person name="Glasner J.D."/>
            <person name="Perna N.T."/>
        </authorList>
    </citation>
    <scope>NUCLEOTIDE SEQUENCE [LARGE SCALE GENOMIC DNA]</scope>
    <source>
        <strain evidence="6 7">ATCC 51604</strain>
    </source>
</reference>
<dbReference type="Proteomes" id="UP000078504">
    <property type="component" value="Unassembled WGS sequence"/>
</dbReference>
<dbReference type="GO" id="GO:0003677">
    <property type="term" value="F:DNA binding"/>
    <property type="evidence" value="ECO:0007669"/>
    <property type="project" value="UniProtKB-KW"/>
</dbReference>
<dbReference type="PANTHER" id="PTHR30629">
    <property type="entry name" value="PROPHAGE INTEGRASE"/>
    <property type="match status" value="1"/>
</dbReference>
<dbReference type="Gene3D" id="1.10.443.10">
    <property type="entry name" value="Intergrase catalytic core"/>
    <property type="match status" value="1"/>
</dbReference>
<keyword evidence="4" id="KW-0233">DNA recombination</keyword>
<gene>
    <name evidence="6" type="ORF">M977_00233</name>
</gene>
<evidence type="ECO:0000259" key="5">
    <source>
        <dbReference type="PROSITE" id="PS51898"/>
    </source>
</evidence>
<dbReference type="PROSITE" id="PS51898">
    <property type="entry name" value="TYR_RECOMBINASE"/>
    <property type="match status" value="1"/>
</dbReference>
<evidence type="ECO:0000256" key="1">
    <source>
        <dbReference type="ARBA" id="ARBA00008857"/>
    </source>
</evidence>
<dbReference type="InterPro" id="IPR011010">
    <property type="entry name" value="DNA_brk_join_enz"/>
</dbReference>
<sequence length="393" mass="45616">MLTDTKLRKSLGKRREKVEVLSDSHGLNARLSVAGAITFFYRYRWLGKPVQLTIGEYPIISLVQARDRRQQFRSWLSDGYDPRQKAMLEMNEKVTALTVEEAYDYWVKHYCVPEGIIKVYENQKSFEKHIKPVIGKAIVDQTTKRHWLDLFDGMGRMVITGEMLSLMKRAFRFCSNRDVIKSNPLEALRKSDVGVAAKMADRRLTDAEIKTVWDTLYSMPPSQQLVVRFMLLTGCRAAEIRKAKWEWFNFEEKTWTVPAEDYKTGKSIRRALPDHLIKMLTEHRRGSVTQYVMTPARFRSGDEKPPTQALVSTYSAQVIRKAGMAAWSLHDIRRTVATRLSELGAPPHVIEKLLGHQMAGVMARYNLHDYMSDQHEWLDIWHQHLEKVIGYNL</sequence>
<protein>
    <submittedName>
        <fullName evidence="6">Integrase</fullName>
    </submittedName>
</protein>
<comment type="similarity">
    <text evidence="1">Belongs to the 'phage' integrase family.</text>
</comment>
<dbReference type="AlphaFoldDB" id="A0A1B7I672"/>
<organism evidence="6 7">
    <name type="scientific">Buttiauxella gaviniae ATCC 51604</name>
    <dbReference type="NCBI Taxonomy" id="1354253"/>
    <lineage>
        <taxon>Bacteria</taxon>
        <taxon>Pseudomonadati</taxon>
        <taxon>Pseudomonadota</taxon>
        <taxon>Gammaproteobacteria</taxon>
        <taxon>Enterobacterales</taxon>
        <taxon>Enterobacteriaceae</taxon>
        <taxon>Buttiauxella</taxon>
    </lineage>
</organism>
<dbReference type="Gene3D" id="1.10.150.130">
    <property type="match status" value="1"/>
</dbReference>
<evidence type="ECO:0000256" key="4">
    <source>
        <dbReference type="ARBA" id="ARBA00023172"/>
    </source>
</evidence>
<keyword evidence="2" id="KW-0229">DNA integration</keyword>
<dbReference type="RefSeq" id="WP_064511714.1">
    <property type="nucleotide sequence ID" value="NZ_LXEP01000003.1"/>
</dbReference>
<evidence type="ECO:0000256" key="2">
    <source>
        <dbReference type="ARBA" id="ARBA00022908"/>
    </source>
</evidence>
<keyword evidence="3" id="KW-0238">DNA-binding</keyword>
<comment type="caution">
    <text evidence="6">The sequence shown here is derived from an EMBL/GenBank/DDBJ whole genome shotgun (WGS) entry which is preliminary data.</text>
</comment>
<evidence type="ECO:0000313" key="6">
    <source>
        <dbReference type="EMBL" id="OAT23943.1"/>
    </source>
</evidence>
<evidence type="ECO:0000256" key="3">
    <source>
        <dbReference type="ARBA" id="ARBA00023125"/>
    </source>
</evidence>
<dbReference type="PATRIC" id="fig|1354253.4.peg.239"/>
<dbReference type="GO" id="GO:0015074">
    <property type="term" value="P:DNA integration"/>
    <property type="evidence" value="ECO:0007669"/>
    <property type="project" value="UniProtKB-KW"/>
</dbReference>
<dbReference type="Pfam" id="PF13356">
    <property type="entry name" value="Arm-DNA-bind_3"/>
    <property type="match status" value="1"/>
</dbReference>
<dbReference type="EMBL" id="LXEP01000003">
    <property type="protein sequence ID" value="OAT23943.1"/>
    <property type="molecule type" value="Genomic_DNA"/>
</dbReference>
<dbReference type="InterPro" id="IPR050808">
    <property type="entry name" value="Phage_Integrase"/>
</dbReference>
<dbReference type="Gene3D" id="3.30.160.390">
    <property type="entry name" value="Integrase, DNA-binding domain"/>
    <property type="match status" value="1"/>
</dbReference>
<dbReference type="InterPro" id="IPR002104">
    <property type="entry name" value="Integrase_catalytic"/>
</dbReference>
<dbReference type="PANTHER" id="PTHR30629:SF2">
    <property type="entry name" value="PROPHAGE INTEGRASE INTS-RELATED"/>
    <property type="match status" value="1"/>
</dbReference>
<name>A0A1B7I672_9ENTR</name>
<dbReference type="InterPro" id="IPR013762">
    <property type="entry name" value="Integrase-like_cat_sf"/>
</dbReference>
<dbReference type="InterPro" id="IPR025166">
    <property type="entry name" value="Integrase_DNA_bind_dom"/>
</dbReference>